<reference evidence="1" key="1">
    <citation type="submission" date="2016-01" db="EMBL/GenBank/DDBJ databases">
        <authorList>
            <person name="Peeters C."/>
        </authorList>
    </citation>
    <scope>NUCLEOTIDE SEQUENCE [LARGE SCALE GENOMIC DNA]</scope>
    <source>
        <strain evidence="1">LMG 29326</strain>
    </source>
</reference>
<dbReference type="OrthoDB" id="9135812at2"/>
<dbReference type="STRING" id="1777144.AWB83_05184"/>
<protein>
    <submittedName>
        <fullName evidence="1">Uncharacterized protein</fullName>
    </submittedName>
</protein>
<dbReference type="AlphaFoldDB" id="A0A158DAF4"/>
<accession>A0A158DAF4</accession>
<gene>
    <name evidence="1" type="ORF">AWB83_05184</name>
</gene>
<sequence length="69" mass="7398">MTTLSKMGAHGVRLTTRQTVQCMALIGYFFFVTLVDAELFGAGTLNGSATGDDSFLGCLGFFASRLLRI</sequence>
<name>A0A158DAF4_9BURK</name>
<comment type="caution">
    <text evidence="1">The sequence shown here is derived from an EMBL/GenBank/DDBJ whole genome shotgun (WGS) entry which is preliminary data.</text>
</comment>
<evidence type="ECO:0000313" key="2">
    <source>
        <dbReference type="Proteomes" id="UP000054978"/>
    </source>
</evidence>
<keyword evidence="2" id="KW-1185">Reference proteome</keyword>
<organism evidence="1 2">
    <name type="scientific">Caballeronia ptereochthonis</name>
    <dbReference type="NCBI Taxonomy" id="1777144"/>
    <lineage>
        <taxon>Bacteria</taxon>
        <taxon>Pseudomonadati</taxon>
        <taxon>Pseudomonadota</taxon>
        <taxon>Betaproteobacteria</taxon>
        <taxon>Burkholderiales</taxon>
        <taxon>Burkholderiaceae</taxon>
        <taxon>Caballeronia</taxon>
    </lineage>
</organism>
<dbReference type="EMBL" id="FCOB02000028">
    <property type="protein sequence ID" value="SAK91186.1"/>
    <property type="molecule type" value="Genomic_DNA"/>
</dbReference>
<proteinExistence type="predicted"/>
<dbReference type="Proteomes" id="UP000054978">
    <property type="component" value="Unassembled WGS sequence"/>
</dbReference>
<dbReference type="RefSeq" id="WP_159463079.1">
    <property type="nucleotide sequence ID" value="NZ_FCOB02000028.1"/>
</dbReference>
<evidence type="ECO:0000313" key="1">
    <source>
        <dbReference type="EMBL" id="SAK91186.1"/>
    </source>
</evidence>